<keyword evidence="3" id="KW-0067">ATP-binding</keyword>
<protein>
    <submittedName>
        <fullName evidence="3">ATP-dependent DNA helicase</fullName>
    </submittedName>
</protein>
<dbReference type="Pfam" id="PF20209">
    <property type="entry name" value="DUF6570"/>
    <property type="match status" value="1"/>
</dbReference>
<dbReference type="EMBL" id="JACAZE010000022">
    <property type="protein sequence ID" value="KAF7292338.1"/>
    <property type="molecule type" value="Genomic_DNA"/>
</dbReference>
<gene>
    <name evidence="3" type="ORF">HMN09_01217700</name>
</gene>
<sequence>MNFRKPPLALANNMWIGSIPFQLRILSLAERLLISIHFPVAYVVKLYAKDGSPVVSKRGTAGQPNMPRPTGILASVVAVTFVGKHKNALAVLPKIFRVRRKRIEEALLWLKENNHLYSTFNISDEALTQIPLDGVPEEIISNARYSPNVASTIREHASHVPEDGTGREEDGEEDTSGNEDNAPRANIPESLLRDDERSEDGDEEREPELFPLHMHGVVGVDGDEVTETDLFGHATENIVPQAELESHGVRRGSAFVNEHARLDEHDERCDGGPGNANHMLGAYPVLFPHGRGGIEVDRDIAVSYEAHARWALELEDARFRRDLHFMFQAFGILQKAADVRCSRPCK</sequence>
<evidence type="ECO:0000259" key="2">
    <source>
        <dbReference type="Pfam" id="PF20209"/>
    </source>
</evidence>
<keyword evidence="3" id="KW-0347">Helicase</keyword>
<proteinExistence type="predicted"/>
<accession>A0A8H6VW50</accession>
<dbReference type="GO" id="GO:0004386">
    <property type="term" value="F:helicase activity"/>
    <property type="evidence" value="ECO:0007669"/>
    <property type="project" value="UniProtKB-KW"/>
</dbReference>
<comment type="caution">
    <text evidence="3">The sequence shown here is derived from an EMBL/GenBank/DDBJ whole genome shotgun (WGS) entry which is preliminary data.</text>
</comment>
<feature type="region of interest" description="Disordered" evidence="1">
    <location>
        <begin position="156"/>
        <end position="212"/>
    </location>
</feature>
<evidence type="ECO:0000313" key="3">
    <source>
        <dbReference type="EMBL" id="KAF7292338.1"/>
    </source>
</evidence>
<name>A0A8H6VW50_MYCCL</name>
<dbReference type="OrthoDB" id="3221862at2759"/>
<organism evidence="3 4">
    <name type="scientific">Mycena chlorophos</name>
    <name type="common">Agaric fungus</name>
    <name type="synonym">Agaricus chlorophos</name>
    <dbReference type="NCBI Taxonomy" id="658473"/>
    <lineage>
        <taxon>Eukaryota</taxon>
        <taxon>Fungi</taxon>
        <taxon>Dikarya</taxon>
        <taxon>Basidiomycota</taxon>
        <taxon>Agaricomycotina</taxon>
        <taxon>Agaricomycetes</taxon>
        <taxon>Agaricomycetidae</taxon>
        <taxon>Agaricales</taxon>
        <taxon>Marasmiineae</taxon>
        <taxon>Mycenaceae</taxon>
        <taxon>Mycena</taxon>
    </lineage>
</organism>
<feature type="compositionally biased region" description="Acidic residues" evidence="1">
    <location>
        <begin position="197"/>
        <end position="206"/>
    </location>
</feature>
<evidence type="ECO:0000313" key="4">
    <source>
        <dbReference type="Proteomes" id="UP000613580"/>
    </source>
</evidence>
<dbReference type="InterPro" id="IPR046700">
    <property type="entry name" value="DUF6570"/>
</dbReference>
<reference evidence="3" key="1">
    <citation type="submission" date="2020-05" db="EMBL/GenBank/DDBJ databases">
        <title>Mycena genomes resolve the evolution of fungal bioluminescence.</title>
        <authorList>
            <person name="Tsai I.J."/>
        </authorList>
    </citation>
    <scope>NUCLEOTIDE SEQUENCE</scope>
    <source>
        <strain evidence="3">110903Hualien_Pintung</strain>
    </source>
</reference>
<feature type="domain" description="DUF6570" evidence="2">
    <location>
        <begin position="4"/>
        <end position="127"/>
    </location>
</feature>
<evidence type="ECO:0000256" key="1">
    <source>
        <dbReference type="SAM" id="MobiDB-lite"/>
    </source>
</evidence>
<feature type="compositionally biased region" description="Basic and acidic residues" evidence="1">
    <location>
        <begin position="156"/>
        <end position="168"/>
    </location>
</feature>
<dbReference type="Proteomes" id="UP000613580">
    <property type="component" value="Unassembled WGS sequence"/>
</dbReference>
<dbReference type="AlphaFoldDB" id="A0A8H6VW50"/>
<keyword evidence="4" id="KW-1185">Reference proteome</keyword>
<keyword evidence="3" id="KW-0547">Nucleotide-binding</keyword>
<keyword evidence="3" id="KW-0378">Hydrolase</keyword>